<name>A0AAV7SBQ7_PLEWA</name>
<reference evidence="1" key="1">
    <citation type="journal article" date="2022" name="bioRxiv">
        <title>Sequencing and chromosome-scale assembly of the giantPleurodeles waltlgenome.</title>
        <authorList>
            <person name="Brown T."/>
            <person name="Elewa A."/>
            <person name="Iarovenko S."/>
            <person name="Subramanian E."/>
            <person name="Araus A.J."/>
            <person name="Petzold A."/>
            <person name="Susuki M."/>
            <person name="Suzuki K.-i.T."/>
            <person name="Hayashi T."/>
            <person name="Toyoda A."/>
            <person name="Oliveira C."/>
            <person name="Osipova E."/>
            <person name="Leigh N.D."/>
            <person name="Simon A."/>
            <person name="Yun M.H."/>
        </authorList>
    </citation>
    <scope>NUCLEOTIDE SEQUENCE</scope>
    <source>
        <strain evidence="1">20211129_DDA</strain>
        <tissue evidence="1">Liver</tissue>
    </source>
</reference>
<dbReference type="Proteomes" id="UP001066276">
    <property type="component" value="Chromosome 4_2"/>
</dbReference>
<gene>
    <name evidence="1" type="ORF">NDU88_001473</name>
</gene>
<protein>
    <submittedName>
        <fullName evidence="1">Uncharacterized protein</fullName>
    </submittedName>
</protein>
<sequence>MRKQALLPLESNGERGERAFEERSLIGANKMAALCIVASEAIIVNSDEEEGKDEQMGLASSSCGPVLHLASGEAVYSKDSESHVTSSVDVTLYVVAVSWGIQSFRVAGSHSVGLVFEVCAQALSRHHMQLPSGLNEVPTFCLVYHTDDACGWRA</sequence>
<dbReference type="AlphaFoldDB" id="A0AAV7SBQ7"/>
<accession>A0AAV7SBQ7</accession>
<comment type="caution">
    <text evidence="1">The sequence shown here is derived from an EMBL/GenBank/DDBJ whole genome shotgun (WGS) entry which is preliminary data.</text>
</comment>
<evidence type="ECO:0000313" key="1">
    <source>
        <dbReference type="EMBL" id="KAJ1160984.1"/>
    </source>
</evidence>
<keyword evidence="2" id="KW-1185">Reference proteome</keyword>
<evidence type="ECO:0000313" key="2">
    <source>
        <dbReference type="Proteomes" id="UP001066276"/>
    </source>
</evidence>
<dbReference type="EMBL" id="JANPWB010000008">
    <property type="protein sequence ID" value="KAJ1160984.1"/>
    <property type="molecule type" value="Genomic_DNA"/>
</dbReference>
<proteinExistence type="predicted"/>
<organism evidence="1 2">
    <name type="scientific">Pleurodeles waltl</name>
    <name type="common">Iberian ribbed newt</name>
    <dbReference type="NCBI Taxonomy" id="8319"/>
    <lineage>
        <taxon>Eukaryota</taxon>
        <taxon>Metazoa</taxon>
        <taxon>Chordata</taxon>
        <taxon>Craniata</taxon>
        <taxon>Vertebrata</taxon>
        <taxon>Euteleostomi</taxon>
        <taxon>Amphibia</taxon>
        <taxon>Batrachia</taxon>
        <taxon>Caudata</taxon>
        <taxon>Salamandroidea</taxon>
        <taxon>Salamandridae</taxon>
        <taxon>Pleurodelinae</taxon>
        <taxon>Pleurodeles</taxon>
    </lineage>
</organism>